<name>A0ACC2FJM8_DALPE</name>
<proteinExistence type="predicted"/>
<dbReference type="Proteomes" id="UP001157502">
    <property type="component" value="Chromosome 26"/>
</dbReference>
<dbReference type="EMBL" id="CM055753">
    <property type="protein sequence ID" value="KAJ7991556.1"/>
    <property type="molecule type" value="Genomic_DNA"/>
</dbReference>
<comment type="caution">
    <text evidence="1">The sequence shown here is derived from an EMBL/GenBank/DDBJ whole genome shotgun (WGS) entry which is preliminary data.</text>
</comment>
<accession>A0ACC2FJM8</accession>
<reference evidence="1" key="1">
    <citation type="submission" date="2021-05" db="EMBL/GenBank/DDBJ databases">
        <authorList>
            <person name="Pan Q."/>
            <person name="Jouanno E."/>
            <person name="Zahm M."/>
            <person name="Klopp C."/>
            <person name="Cabau C."/>
            <person name="Louis A."/>
            <person name="Berthelot C."/>
            <person name="Parey E."/>
            <person name="Roest Crollius H."/>
            <person name="Montfort J."/>
            <person name="Robinson-Rechavi M."/>
            <person name="Bouchez O."/>
            <person name="Lampietro C."/>
            <person name="Lopez Roques C."/>
            <person name="Donnadieu C."/>
            <person name="Postlethwait J."/>
            <person name="Bobe J."/>
            <person name="Dillon D."/>
            <person name="Chandos A."/>
            <person name="von Hippel F."/>
            <person name="Guiguen Y."/>
        </authorList>
    </citation>
    <scope>NUCLEOTIDE SEQUENCE</scope>
    <source>
        <strain evidence="1">YG-Jan2019</strain>
    </source>
</reference>
<keyword evidence="2" id="KW-1185">Reference proteome</keyword>
<sequence>MECSPSLERGRFGFIKLHLAKWTDRARTHRSLTPGAGGLVLGTSWHYGDLARSPHARRTCPSSLRDIAKHY</sequence>
<organism evidence="1 2">
    <name type="scientific">Dallia pectoralis</name>
    <name type="common">Alaska blackfish</name>
    <dbReference type="NCBI Taxonomy" id="75939"/>
    <lineage>
        <taxon>Eukaryota</taxon>
        <taxon>Metazoa</taxon>
        <taxon>Chordata</taxon>
        <taxon>Craniata</taxon>
        <taxon>Vertebrata</taxon>
        <taxon>Euteleostomi</taxon>
        <taxon>Actinopterygii</taxon>
        <taxon>Neopterygii</taxon>
        <taxon>Teleostei</taxon>
        <taxon>Protacanthopterygii</taxon>
        <taxon>Esociformes</taxon>
        <taxon>Umbridae</taxon>
        <taxon>Dallia</taxon>
    </lineage>
</organism>
<protein>
    <submittedName>
        <fullName evidence="1">Uncharacterized protein</fullName>
    </submittedName>
</protein>
<evidence type="ECO:0000313" key="2">
    <source>
        <dbReference type="Proteomes" id="UP001157502"/>
    </source>
</evidence>
<evidence type="ECO:0000313" key="1">
    <source>
        <dbReference type="EMBL" id="KAJ7991556.1"/>
    </source>
</evidence>
<gene>
    <name evidence="1" type="ORF">DPEC_G00285100</name>
</gene>